<evidence type="ECO:0000256" key="1">
    <source>
        <dbReference type="SAM" id="SignalP"/>
    </source>
</evidence>
<proteinExistence type="predicted"/>
<protein>
    <submittedName>
        <fullName evidence="2">Uncharacterized protein</fullName>
    </submittedName>
</protein>
<gene>
    <name evidence="2" type="ORF">AS52_00963</name>
</gene>
<keyword evidence="1" id="KW-0732">Signal</keyword>
<dbReference type="Proteomes" id="UP000036410">
    <property type="component" value="Chromosome"/>
</dbReference>
<dbReference type="AlphaFoldDB" id="A0A806TF11"/>
<feature type="chain" id="PRO_5032952541" evidence="1">
    <location>
        <begin position="31"/>
        <end position="211"/>
    </location>
</feature>
<evidence type="ECO:0000313" key="2">
    <source>
        <dbReference type="EMBL" id="AKP75928.1"/>
    </source>
</evidence>
<organism evidence="2 3">
    <name type="scientific">Priestia megaterium Q3</name>
    <dbReference type="NCBI Taxonomy" id="1452722"/>
    <lineage>
        <taxon>Bacteria</taxon>
        <taxon>Bacillati</taxon>
        <taxon>Bacillota</taxon>
        <taxon>Bacilli</taxon>
        <taxon>Bacillales</taxon>
        <taxon>Bacillaceae</taxon>
        <taxon>Priestia</taxon>
    </lineage>
</organism>
<evidence type="ECO:0000313" key="3">
    <source>
        <dbReference type="Proteomes" id="UP000036410"/>
    </source>
</evidence>
<feature type="signal peptide" evidence="1">
    <location>
        <begin position="1"/>
        <end position="30"/>
    </location>
</feature>
<reference evidence="2 3" key="1">
    <citation type="submission" date="2015-01" db="EMBL/GenBank/DDBJ databases">
        <title>Genome sequence of bacillus megaterium Q3.</title>
        <authorList>
            <person name="Wang Y."/>
            <person name="Luo K."/>
            <person name="Bai L."/>
            <person name="Luo F."/>
        </authorList>
    </citation>
    <scope>NUCLEOTIDE SEQUENCE [LARGE SCALE GENOMIC DNA]</scope>
    <source>
        <strain evidence="2 3">Q3</strain>
    </source>
</reference>
<dbReference type="EMBL" id="CP010586">
    <property type="protein sequence ID" value="AKP75928.1"/>
    <property type="molecule type" value="Genomic_DNA"/>
</dbReference>
<name>A0A806TF11_PRIMG</name>
<sequence length="211" mass="22718">MNMATKRTFFAFSLIGALLCLLVVPNSVQASEKPAHLTVASYTQFLKGQGDKSSLYEFSKLSRQQKQKVVQSLRDPSLFKMDIEESSGTVEAASTAAYGAKTASPLFKTAAYTASYKAAGFTTTKLTVYVDYYTKSSSVTSVKSVRGVVTKNVNPLVSISKKSSKSWVQNNRAYGRIDWQWKVAAKNAGIKRQTAYGTASGASGGSTATVN</sequence>
<accession>A0A806TF11</accession>